<dbReference type="EMBL" id="CP072757">
    <property type="protein sequence ID" value="QUC21974.1"/>
    <property type="molecule type" value="Genomic_DNA"/>
</dbReference>
<keyword evidence="2" id="KW-0812">Transmembrane</keyword>
<keyword evidence="2" id="KW-1133">Transmembrane helix</keyword>
<name>A0A8E5HVH4_USTVR</name>
<reference evidence="3" key="1">
    <citation type="submission" date="2020-03" db="EMBL/GenBank/DDBJ databases">
        <title>A mixture of massive structural variations and highly conserved coding sequences in Ustilaginoidea virens genome.</title>
        <authorList>
            <person name="Zhang K."/>
            <person name="Zhao Z."/>
            <person name="Zhang Z."/>
            <person name="Li Y."/>
            <person name="Hsiang T."/>
            <person name="Sun W."/>
        </authorList>
    </citation>
    <scope>NUCLEOTIDE SEQUENCE</scope>
    <source>
        <strain evidence="3">UV-8b</strain>
    </source>
</reference>
<feature type="compositionally biased region" description="Polar residues" evidence="1">
    <location>
        <begin position="63"/>
        <end position="81"/>
    </location>
</feature>
<keyword evidence="2" id="KW-0472">Membrane</keyword>
<feature type="transmembrane region" description="Helical" evidence="2">
    <location>
        <begin position="23"/>
        <end position="56"/>
    </location>
</feature>
<dbReference type="AlphaFoldDB" id="A0A8E5HVH4"/>
<accession>A0A8E5HVH4</accession>
<dbReference type="GeneID" id="66066992"/>
<dbReference type="Proteomes" id="UP000027002">
    <property type="component" value="Chromosome 5"/>
</dbReference>
<evidence type="ECO:0000313" key="4">
    <source>
        <dbReference type="Proteomes" id="UP000027002"/>
    </source>
</evidence>
<keyword evidence="4" id="KW-1185">Reference proteome</keyword>
<evidence type="ECO:0000256" key="1">
    <source>
        <dbReference type="SAM" id="MobiDB-lite"/>
    </source>
</evidence>
<gene>
    <name evidence="3" type="ORF">UV8b_06215</name>
</gene>
<evidence type="ECO:0000256" key="2">
    <source>
        <dbReference type="SAM" id="Phobius"/>
    </source>
</evidence>
<feature type="region of interest" description="Disordered" evidence="1">
    <location>
        <begin position="63"/>
        <end position="96"/>
    </location>
</feature>
<protein>
    <submittedName>
        <fullName evidence="3">Uncharacterized protein</fullName>
    </submittedName>
</protein>
<sequence>MSDIIQPSLWNFNGFVLPQSASFIVRSISALSAFIGTIFILPLVFFLIIDIALWLWRHISRPSDVQTWSSSTERTTATSPSADAVKPIKAKNRKEK</sequence>
<dbReference type="OrthoDB" id="10546733at2759"/>
<evidence type="ECO:0000313" key="3">
    <source>
        <dbReference type="EMBL" id="QUC21974.1"/>
    </source>
</evidence>
<dbReference type="RefSeq" id="XP_042999647.1">
    <property type="nucleotide sequence ID" value="XM_043143712.1"/>
</dbReference>
<organism evidence="3 4">
    <name type="scientific">Ustilaginoidea virens</name>
    <name type="common">Rice false smut fungus</name>
    <name type="synonym">Villosiclava virens</name>
    <dbReference type="NCBI Taxonomy" id="1159556"/>
    <lineage>
        <taxon>Eukaryota</taxon>
        <taxon>Fungi</taxon>
        <taxon>Dikarya</taxon>
        <taxon>Ascomycota</taxon>
        <taxon>Pezizomycotina</taxon>
        <taxon>Sordariomycetes</taxon>
        <taxon>Hypocreomycetidae</taxon>
        <taxon>Hypocreales</taxon>
        <taxon>Clavicipitaceae</taxon>
        <taxon>Ustilaginoidea</taxon>
    </lineage>
</organism>
<proteinExistence type="predicted"/>
<dbReference type="KEGG" id="uvi:66066992"/>